<feature type="transmembrane region" description="Helical" evidence="2">
    <location>
        <begin position="382"/>
        <end position="404"/>
    </location>
</feature>
<keyword evidence="2" id="KW-1133">Transmembrane helix</keyword>
<feature type="transmembrane region" description="Helical" evidence="2">
    <location>
        <begin position="203"/>
        <end position="225"/>
    </location>
</feature>
<sequence>MSEITAERPAHFAKRWATLKRTIYFLFPAIFLLSHALAQVPVLIADDASNHIFTFNQLDILEDPSGNLNIGQILTKTYQEKFVPNSNRIPKNVNTKSVYWYRFRIGHNASSSKRWILEFFDQSIADLQLFVPDGFNSYEVNNFGTNYGFGKRVYEHKNFTYDLNNKSDKLLTYYIRLKSPNPVSAIVVLRDLRWFLGYALSEYFIFGLFYGMILVFCLYNLLMYFAIKGKQYLFYVLYNLSIGLYEMCNDGIAFQYLWPSYPQLNSYGFGIALFLSSIFGILFTVNFLYLKFKAPKFYKAMLLMVVLRSIFFIACFFDTTLFDLKVIEFFPLLLVFAAAIYVYRKGYKPAGFLVLGYGFLVAGFTIKILLQLQWIPYGVLNYYSLSMCFLVEMVVVSFAIGNSIRSLRKKKNRAQKRIIQQLQINEQLNQQLNAELTELVEQRTVEIRAKAAIIEKQNLDISIMNSMLKKDNKELNLNIERVTKARMTSKIVDFEEFSRVYPDKEHCLKYLSDLKWNKGYACKKCTNTHYLSGQTLYGRRCTKCGYDESVIANTVFQNSRIPINKALYMLFLVYNSKGTISSYKLSQILTIRQSTCWTYNSKMQKLYHERKDELLKAGEEGWSKMALGNPF</sequence>
<dbReference type="Gene3D" id="2.60.40.2380">
    <property type="match status" value="1"/>
</dbReference>
<dbReference type="AlphaFoldDB" id="A0A4R6IQ68"/>
<comment type="caution">
    <text evidence="5">The sequence shown here is derived from an EMBL/GenBank/DDBJ whole genome shotgun (WGS) entry which is preliminary data.</text>
</comment>
<dbReference type="OrthoDB" id="9783459at2"/>
<protein>
    <submittedName>
        <fullName evidence="5">7TMR-DISM extracellular protein 2</fullName>
    </submittedName>
</protein>
<dbReference type="Proteomes" id="UP000295499">
    <property type="component" value="Unassembled WGS sequence"/>
</dbReference>
<keyword evidence="6" id="KW-1185">Reference proteome</keyword>
<dbReference type="Pfam" id="PF07696">
    <property type="entry name" value="7TMR-DISMED2"/>
    <property type="match status" value="1"/>
</dbReference>
<evidence type="ECO:0000259" key="3">
    <source>
        <dbReference type="Pfam" id="PF07695"/>
    </source>
</evidence>
<feature type="transmembrane region" description="Helical" evidence="2">
    <location>
        <begin position="232"/>
        <end position="257"/>
    </location>
</feature>
<evidence type="ECO:0000256" key="2">
    <source>
        <dbReference type="SAM" id="Phobius"/>
    </source>
</evidence>
<evidence type="ECO:0000259" key="4">
    <source>
        <dbReference type="Pfam" id="PF07696"/>
    </source>
</evidence>
<feature type="transmembrane region" description="Helical" evidence="2">
    <location>
        <begin position="301"/>
        <end position="320"/>
    </location>
</feature>
<feature type="coiled-coil region" evidence="1">
    <location>
        <begin position="411"/>
        <end position="485"/>
    </location>
</feature>
<feature type="domain" description="7TM-DISM receptor extracellular" evidence="4">
    <location>
        <begin position="57"/>
        <end position="189"/>
    </location>
</feature>
<dbReference type="InterPro" id="IPR011622">
    <property type="entry name" value="7TMR_DISM_rcpt_extracell_dom2"/>
</dbReference>
<keyword evidence="2" id="KW-0472">Membrane</keyword>
<dbReference type="RefSeq" id="WP_133552506.1">
    <property type="nucleotide sequence ID" value="NZ_SNWM01000001.1"/>
</dbReference>
<keyword evidence="1" id="KW-0175">Coiled coil</keyword>
<organism evidence="5 6">
    <name type="scientific">Pedobacter duraquae</name>
    <dbReference type="NCBI Taxonomy" id="425511"/>
    <lineage>
        <taxon>Bacteria</taxon>
        <taxon>Pseudomonadati</taxon>
        <taxon>Bacteroidota</taxon>
        <taxon>Sphingobacteriia</taxon>
        <taxon>Sphingobacteriales</taxon>
        <taxon>Sphingobacteriaceae</taxon>
        <taxon>Pedobacter</taxon>
    </lineage>
</organism>
<dbReference type="Pfam" id="PF07695">
    <property type="entry name" value="7TMR-DISM_7TM"/>
    <property type="match status" value="1"/>
</dbReference>
<feature type="transmembrane region" description="Helical" evidence="2">
    <location>
        <begin position="350"/>
        <end position="370"/>
    </location>
</feature>
<gene>
    <name evidence="5" type="ORF">CLV32_0773</name>
</gene>
<reference evidence="5 6" key="1">
    <citation type="submission" date="2019-03" db="EMBL/GenBank/DDBJ databases">
        <title>Genomic Encyclopedia of Archaeal and Bacterial Type Strains, Phase II (KMG-II): from individual species to whole genera.</title>
        <authorList>
            <person name="Goeker M."/>
        </authorList>
    </citation>
    <scope>NUCLEOTIDE SEQUENCE [LARGE SCALE GENOMIC DNA]</scope>
    <source>
        <strain evidence="5 6">DSM 19034</strain>
    </source>
</reference>
<feature type="domain" description="7TM-DISM receptor extracellular" evidence="3">
    <location>
        <begin position="202"/>
        <end position="401"/>
    </location>
</feature>
<dbReference type="EMBL" id="SNWM01000001">
    <property type="protein sequence ID" value="TDO24484.1"/>
    <property type="molecule type" value="Genomic_DNA"/>
</dbReference>
<evidence type="ECO:0000256" key="1">
    <source>
        <dbReference type="SAM" id="Coils"/>
    </source>
</evidence>
<keyword evidence="2" id="KW-0812">Transmembrane</keyword>
<evidence type="ECO:0000313" key="5">
    <source>
        <dbReference type="EMBL" id="TDO24484.1"/>
    </source>
</evidence>
<dbReference type="InterPro" id="IPR011623">
    <property type="entry name" value="7TMR_DISM_rcpt_extracell_dom1"/>
</dbReference>
<proteinExistence type="predicted"/>
<name>A0A4R6IQ68_9SPHI</name>
<feature type="transmembrane region" description="Helical" evidence="2">
    <location>
        <begin position="269"/>
        <end position="289"/>
    </location>
</feature>
<feature type="transmembrane region" description="Helical" evidence="2">
    <location>
        <begin position="326"/>
        <end position="343"/>
    </location>
</feature>
<evidence type="ECO:0000313" key="6">
    <source>
        <dbReference type="Proteomes" id="UP000295499"/>
    </source>
</evidence>
<accession>A0A4R6IQ68</accession>